<sequence>MDDPLSLDIKSLRNAVAQYQSEAHGLSVKLQRHTLQNSQEAERVQLLEYENGLLRTEVESLRLAELPDSQQQQIHQMTLSMRVLSSKLSLTEDALLARTTELAEATSASDKATAQAASAYALAAQVRYREEEVKVRERELERRLLAAEEERKMAELAVSEYADFVRSLETRPEPGKSPPSLALQASSSSGSNSSQTTLVSNLSEGKSGLHKLLSEFNTSTDKLHEEITRLETELETLNARYDAQIKSGQQASAQTARARFELDKHLLDDNTAAKMVSRYMSFSQSQIISLQSRIDALKSRHDATLATLSAQLASTRRQLDASQRSEETLRGALDALGADLLREASGRRREVGVRVRMLVREERICERVRRWATRVQTLSNGSETSSEGDFIQLPHAALKKALAEAADIVSHLDGHAPDDDQLQGHAARLLVAQSSVDALGQELECELARRMELEKHLVDAELHLGMNTTHTDLHHVESEDKDEGFPLSQASEPTTTSDSDPIRSGEISQPPSQATSVPPGRQENHTNSLPLTASPSHEAQGQSNLASPPQGGQASGLALRSKSDKDKAKGVRDGLAVASEDEQQDVGRDVVHSDVEAGSQERAVGVTQIEDLLATPTPIDNSNEPTVAENEKDHDNDFKSSVSQLSVATTSDTTAEVVSSSVPSSKESLQDADPEPLSADPIGHATPIEVNDTQQVEFVSEPASDIVSQALDEHSTTLQLLVPFVNGNAWAEAPLSSLTPLNETVTAVTPSEYSTSTHDTPSDELDTNGNITLTIPSQDIPSNPPHPLLADLLAAGKRYDTIQRAFLDCHLALQDLKTLISPSPAGSSTSPHPHPSVLQVALERLDDYTEDARVELEIRIADEALLARGYETLLTIPTALDAAVMTPSPTTTRGFDIPSQNMASVRSRSMSLLPDGTSVEAEIQAFASGTDPAVVKALQSFEDKLENVRHDIAIIKRVAHEEELSGTPAHELVSPISPPPSSSSSSSWTSWIRGSPTSPGTQQPAPTFGSIMTTPSLRHSSSRSTLNSSRRTSDAQQTTLGVGWPSTSPPSARASADPLAALGLKVPMPVYAFGVRKEGMVSRKPEDGFRARSISGVYMLGLGARSSSAAFGPPGSPLRRPSHSLAAGAVAGGGQRSRISQDELTSGTGSDDDVE</sequence>
<feature type="compositionally biased region" description="Low complexity" evidence="2">
    <location>
        <begin position="178"/>
        <end position="195"/>
    </location>
</feature>
<reference evidence="4" key="1">
    <citation type="submission" date="2024-06" db="EMBL/GenBank/DDBJ databases">
        <title>Multi-omics analyses provide insights into the biosynthesis of the anticancer antibiotic pleurotin in Hohenbuehelia grisea.</title>
        <authorList>
            <person name="Weaver J.A."/>
            <person name="Alberti F."/>
        </authorList>
    </citation>
    <scope>NUCLEOTIDE SEQUENCE [LARGE SCALE GENOMIC DNA]</scope>
    <source>
        <strain evidence="4">T-177</strain>
    </source>
</reference>
<organism evidence="3 4">
    <name type="scientific">Hohenbuehelia grisea</name>
    <dbReference type="NCBI Taxonomy" id="104357"/>
    <lineage>
        <taxon>Eukaryota</taxon>
        <taxon>Fungi</taxon>
        <taxon>Dikarya</taxon>
        <taxon>Basidiomycota</taxon>
        <taxon>Agaricomycotina</taxon>
        <taxon>Agaricomycetes</taxon>
        <taxon>Agaricomycetidae</taxon>
        <taxon>Agaricales</taxon>
        <taxon>Pleurotineae</taxon>
        <taxon>Pleurotaceae</taxon>
        <taxon>Hohenbuehelia</taxon>
    </lineage>
</organism>
<dbReference type="Proteomes" id="UP001556367">
    <property type="component" value="Unassembled WGS sequence"/>
</dbReference>
<feature type="compositionally biased region" description="Polar residues" evidence="2">
    <location>
        <begin position="988"/>
        <end position="1005"/>
    </location>
</feature>
<proteinExistence type="predicted"/>
<feature type="compositionally biased region" description="Polar residues" evidence="2">
    <location>
        <begin position="525"/>
        <end position="552"/>
    </location>
</feature>
<comment type="caution">
    <text evidence="3">The sequence shown here is derived from an EMBL/GenBank/DDBJ whole genome shotgun (WGS) entry which is preliminary data.</text>
</comment>
<feature type="compositionally biased region" description="Basic and acidic residues" evidence="2">
    <location>
        <begin position="629"/>
        <end position="638"/>
    </location>
</feature>
<feature type="compositionally biased region" description="Basic and acidic residues" evidence="2">
    <location>
        <begin position="585"/>
        <end position="595"/>
    </location>
</feature>
<dbReference type="EMBL" id="JASNQZ010000015">
    <property type="protein sequence ID" value="KAL0946430.1"/>
    <property type="molecule type" value="Genomic_DNA"/>
</dbReference>
<accession>A0ABR3ISX3</accession>
<feature type="compositionally biased region" description="Basic and acidic residues" evidence="2">
    <location>
        <begin position="561"/>
        <end position="572"/>
    </location>
</feature>
<dbReference type="Gene3D" id="1.20.5.1160">
    <property type="entry name" value="Vasodilator-stimulated phosphoprotein"/>
    <property type="match status" value="1"/>
</dbReference>
<name>A0ABR3ISX3_9AGAR</name>
<feature type="region of interest" description="Disordered" evidence="2">
    <location>
        <begin position="1105"/>
        <end position="1155"/>
    </location>
</feature>
<feature type="coiled-coil region" evidence="1">
    <location>
        <begin position="220"/>
        <end position="247"/>
    </location>
</feature>
<feature type="compositionally biased region" description="Low complexity" evidence="2">
    <location>
        <begin position="1045"/>
        <end position="1055"/>
    </location>
</feature>
<feature type="compositionally biased region" description="Polar residues" evidence="2">
    <location>
        <begin position="488"/>
        <end position="499"/>
    </location>
</feature>
<evidence type="ECO:0000256" key="1">
    <source>
        <dbReference type="SAM" id="Coils"/>
    </source>
</evidence>
<feature type="region of interest" description="Disordered" evidence="2">
    <location>
        <begin position="651"/>
        <end position="675"/>
    </location>
</feature>
<feature type="region of interest" description="Disordered" evidence="2">
    <location>
        <begin position="169"/>
        <end position="200"/>
    </location>
</feature>
<evidence type="ECO:0000256" key="2">
    <source>
        <dbReference type="SAM" id="MobiDB-lite"/>
    </source>
</evidence>
<gene>
    <name evidence="3" type="ORF">HGRIS_012653</name>
</gene>
<protein>
    <submittedName>
        <fullName evidence="3">Uncharacterized protein</fullName>
    </submittedName>
</protein>
<keyword evidence="4" id="KW-1185">Reference proteome</keyword>
<feature type="region of interest" description="Disordered" evidence="2">
    <location>
        <begin position="476"/>
        <end position="639"/>
    </location>
</feature>
<feature type="compositionally biased region" description="Low complexity" evidence="2">
    <location>
        <begin position="1013"/>
        <end position="1030"/>
    </location>
</feature>
<feature type="coiled-coil region" evidence="1">
    <location>
        <begin position="130"/>
        <end position="157"/>
    </location>
</feature>
<feature type="region of interest" description="Disordered" evidence="2">
    <location>
        <begin position="964"/>
        <end position="1055"/>
    </location>
</feature>
<feature type="compositionally biased region" description="Polar residues" evidence="2">
    <location>
        <begin position="506"/>
        <end position="516"/>
    </location>
</feature>
<keyword evidence="1" id="KW-0175">Coiled coil</keyword>
<evidence type="ECO:0000313" key="3">
    <source>
        <dbReference type="EMBL" id="KAL0946430.1"/>
    </source>
</evidence>
<evidence type="ECO:0000313" key="4">
    <source>
        <dbReference type="Proteomes" id="UP001556367"/>
    </source>
</evidence>